<keyword evidence="2" id="KW-1185">Reference proteome</keyword>
<dbReference type="EMBL" id="JAUCMV010000002">
    <property type="protein sequence ID" value="KAK0414959.1"/>
    <property type="molecule type" value="Genomic_DNA"/>
</dbReference>
<evidence type="ECO:0000313" key="1">
    <source>
        <dbReference type="EMBL" id="KAK0414959.1"/>
    </source>
</evidence>
<gene>
    <name evidence="1" type="ORF">QR680_011695</name>
</gene>
<organism evidence="1 2">
    <name type="scientific">Steinernema hermaphroditum</name>
    <dbReference type="NCBI Taxonomy" id="289476"/>
    <lineage>
        <taxon>Eukaryota</taxon>
        <taxon>Metazoa</taxon>
        <taxon>Ecdysozoa</taxon>
        <taxon>Nematoda</taxon>
        <taxon>Chromadorea</taxon>
        <taxon>Rhabditida</taxon>
        <taxon>Tylenchina</taxon>
        <taxon>Panagrolaimomorpha</taxon>
        <taxon>Strongyloidoidea</taxon>
        <taxon>Steinernematidae</taxon>
        <taxon>Steinernema</taxon>
    </lineage>
</organism>
<dbReference type="AlphaFoldDB" id="A0AA39I166"/>
<proteinExistence type="predicted"/>
<name>A0AA39I166_9BILA</name>
<dbReference type="Proteomes" id="UP001175271">
    <property type="component" value="Unassembled WGS sequence"/>
</dbReference>
<reference evidence="1" key="1">
    <citation type="submission" date="2023-06" db="EMBL/GenBank/DDBJ databases">
        <title>Genomic analysis of the entomopathogenic nematode Steinernema hermaphroditum.</title>
        <authorList>
            <person name="Schwarz E.M."/>
            <person name="Heppert J.K."/>
            <person name="Baniya A."/>
            <person name="Schwartz H.T."/>
            <person name="Tan C.-H."/>
            <person name="Antoshechkin I."/>
            <person name="Sternberg P.W."/>
            <person name="Goodrich-Blair H."/>
            <person name="Dillman A.R."/>
        </authorList>
    </citation>
    <scope>NUCLEOTIDE SEQUENCE</scope>
    <source>
        <strain evidence="1">PS9179</strain>
        <tissue evidence="1">Whole animal</tissue>
    </source>
</reference>
<evidence type="ECO:0000313" key="2">
    <source>
        <dbReference type="Proteomes" id="UP001175271"/>
    </source>
</evidence>
<comment type="caution">
    <text evidence="1">The sequence shown here is derived from an EMBL/GenBank/DDBJ whole genome shotgun (WGS) entry which is preliminary data.</text>
</comment>
<protein>
    <submittedName>
        <fullName evidence="1">Uncharacterized protein</fullName>
    </submittedName>
</protein>
<sequence>MDTIPCVFIDAVLSLQFSDVSNFEKLQSKLWADSAKNQSARNVLKLEILAEVCGEECYYRLISSSEETLTLDEVQKLKYKRGTELKIVRRGEEWNGTCYPAGIQHFIRNVAFPLGVSRFQLDTIYEQKLFDAILIELLMSGYIFSEFHLNVHDDYICMEGRDLILYLLDHHIKSKLLTKWILPRLLPEHFYCDRFHELFTELVFQRQLRCLDVYHLDFSLEVVEALLRSWEKNPWPLNCSRTVNHFTQMDFSRNGFVNEMGLGQSWFFKKTDAVSKSELKANLHDGFLTFFTS</sequence>
<accession>A0AA39I166</accession>